<dbReference type="PROSITE" id="PS50035">
    <property type="entry name" value="PLD"/>
    <property type="match status" value="2"/>
</dbReference>
<dbReference type="InterPro" id="IPR015679">
    <property type="entry name" value="PLipase_D_fam"/>
</dbReference>
<comment type="catalytic activity">
    <reaction evidence="1 7">
        <text>a 1,2-diacyl-sn-glycero-3-phosphocholine + H2O = a 1,2-diacyl-sn-glycero-3-phosphate + choline + H(+)</text>
        <dbReference type="Rhea" id="RHEA:14445"/>
        <dbReference type="ChEBI" id="CHEBI:15354"/>
        <dbReference type="ChEBI" id="CHEBI:15377"/>
        <dbReference type="ChEBI" id="CHEBI:15378"/>
        <dbReference type="ChEBI" id="CHEBI:57643"/>
        <dbReference type="ChEBI" id="CHEBI:58608"/>
        <dbReference type="EC" id="3.1.4.4"/>
    </reaction>
</comment>
<comment type="similarity">
    <text evidence="2 7">Belongs to the phospholipase D family.</text>
</comment>
<sequence>MSHSTNSNDSTHPLNLNELVATAGQQQKQGESDNGPTKPQNLASLVNRVREVQKSDPGALDIPMVAEPVPAPAAAPGNAHGSDKSQEHGQHWYSSFLPHQFQQFHHRDTSESKSASASASAGTTPVPVSPPRKEMSTADHVASAFATTSRTNNLETIDFTVESLAVTGAAAPAFLLRTDDKGRRPPPILFQLLKLGIVDSEVNPDVSRQIVFRIELQYGDVKWVIRRTLYEFYRLHLTLVRRYPNLPKFPNQVSWALSMAKAGLGMKTDDEDTIVRETNLARRKALQNYLLQVMQELNGTVAYELYEFLELSTLSLTKDMGWKGKEGFVETKVVDISRTFCGIPISFSEYSRSWAILRDSYMAFCSDISSGECSDVFIFDQNFYVKQKEHILGLNMHHIEIGNSHRKIEMKGEHNREMIEWMEYFEKMKLSSPWVKPHRFGSFAPEREDAKVRYYVDGKDYFHAVSDAILAAKNEIYIADWWLSPELYLRRPPEKNEEFRLDRLLKRKAQEGVNIYVVVYKEISLALTLDSAHTKIWLQDLHPNIQVQRHPDHISITSTQFWAHHEKICVIDCRLAFIGGLDMCFGRYDSRTHQLADYHPSGGGTIWPGQDYSNPRIKDFANVKDYNSDLIERKLLCRMPWHDVSIGVAGQAARDIARHFVQRWNFVKREKGMKKAHMKFLTPKGEFVSTRNESGWTGSQKVQILRSSTTWSQGVDLERSIQDAYLGSIEKAEHFIYIENQFFVTLAAENGNPDLKNKIGIALVERIMKAHREGKKFRVIVVMPLMPAFEADIMSSEAGTLRKVMHFQYVSICRGGNSIMERLEASGINPDQYIGFFGLRSFDRIKHGKFDAIVEAVKEAEREGIVTGEPDKVQQPEDSNKDAEQVQDRPVKANPEAEPVKKSPTDAVKFAEGGEIGRSRSLASKYLLDPIPRDKEAERIKALSNRRKVMDKGSIWDESITKRAMNRSRKEHGYIPATTERSLANKKLTQNIHQETNKAEQRAKENSYKGGTTENSNPHVVEGLGTMARSAVNTLKGTKEHGDLEPKHHKITRNPLVHNADGSDIDSVQLDNARLVIEQKDGVDHIAYEKEDAKSSIFKKDKQEVESIVESAPQGTAESGEASSSGNKPTNEDGETSVEENEVDNFVTEQLYIHSKLMIVDDRIIIIGSANINDRSQLGYRDSEIAIVIEDSEMVPSKMNGEEYQAGKLAHALRTDLFKEHLGLLPHVEHDIVTKASVLPVDLDAPSKDPEEMRRELMEAARKQDEMKHVQRHGYLQVTTPNEEDSKAFAQWHSKNVKGQAKEAVADDPKAANDIVMDPLHDDFYEGWWRRVAETNTEIFREVFHCVPDQKIETWEDYKAFVPNPKKVLTGHVVMPGATVENVTEKLQGVTGHLVEFPTKFLCKENLLGNIVEGAVTPMEIFT</sequence>
<evidence type="ECO:0000256" key="5">
    <source>
        <dbReference type="ARBA" id="ARBA00022963"/>
    </source>
</evidence>
<feature type="region of interest" description="Disordered" evidence="8">
    <location>
        <begin position="996"/>
        <end position="1018"/>
    </location>
</feature>
<dbReference type="Pfam" id="PF13091">
    <property type="entry name" value="PLDc_2"/>
    <property type="match status" value="1"/>
</dbReference>
<feature type="region of interest" description="Disordered" evidence="8">
    <location>
        <begin position="1095"/>
        <end position="1142"/>
    </location>
</feature>
<feature type="compositionally biased region" description="Low complexity" evidence="8">
    <location>
        <begin position="112"/>
        <end position="121"/>
    </location>
</feature>
<dbReference type="InterPro" id="IPR016555">
    <property type="entry name" value="PLipase_D_euk"/>
</dbReference>
<evidence type="ECO:0000256" key="2">
    <source>
        <dbReference type="ARBA" id="ARBA00008664"/>
    </source>
</evidence>
<dbReference type="InterPro" id="IPR001683">
    <property type="entry name" value="PX_dom"/>
</dbReference>
<evidence type="ECO:0000259" key="9">
    <source>
        <dbReference type="PROSITE" id="PS50035"/>
    </source>
</evidence>
<evidence type="ECO:0000256" key="4">
    <source>
        <dbReference type="ARBA" id="ARBA00022801"/>
    </source>
</evidence>
<dbReference type="PANTHER" id="PTHR18896">
    <property type="entry name" value="PHOSPHOLIPASE D"/>
    <property type="match status" value="1"/>
</dbReference>
<keyword evidence="4 7" id="KW-0378">Hydrolase</keyword>
<keyword evidence="6" id="KW-0443">Lipid metabolism</keyword>
<feature type="compositionally biased region" description="Acidic residues" evidence="8">
    <location>
        <begin position="1132"/>
        <end position="1142"/>
    </location>
</feature>
<dbReference type="GO" id="GO:0006654">
    <property type="term" value="P:phosphatidic acid biosynthetic process"/>
    <property type="evidence" value="ECO:0007669"/>
    <property type="project" value="InterPro"/>
</dbReference>
<reference evidence="11" key="1">
    <citation type="journal article" date="2020" name="Fungal Divers.">
        <title>Resolving the Mortierellaceae phylogeny through synthesis of multi-gene phylogenetics and phylogenomics.</title>
        <authorList>
            <person name="Vandepol N."/>
            <person name="Liber J."/>
            <person name="Desiro A."/>
            <person name="Na H."/>
            <person name="Kennedy M."/>
            <person name="Barry K."/>
            <person name="Grigoriev I.V."/>
            <person name="Miller A.N."/>
            <person name="O'Donnell K."/>
            <person name="Stajich J.E."/>
            <person name="Bonito G."/>
        </authorList>
    </citation>
    <scope>NUCLEOTIDE SEQUENCE</scope>
    <source>
        <strain evidence="11">REB-010B</strain>
    </source>
</reference>
<feature type="compositionally biased region" description="Polar residues" evidence="8">
    <location>
        <begin position="23"/>
        <end position="44"/>
    </location>
</feature>
<evidence type="ECO:0000313" key="11">
    <source>
        <dbReference type="EMBL" id="KAG0322691.1"/>
    </source>
</evidence>
<feature type="compositionally biased region" description="Low complexity" evidence="8">
    <location>
        <begin position="1117"/>
        <end position="1126"/>
    </location>
</feature>
<organism evidence="11 12">
    <name type="scientific">Dissophora globulifera</name>
    <dbReference type="NCBI Taxonomy" id="979702"/>
    <lineage>
        <taxon>Eukaryota</taxon>
        <taxon>Fungi</taxon>
        <taxon>Fungi incertae sedis</taxon>
        <taxon>Mucoromycota</taxon>
        <taxon>Mortierellomycotina</taxon>
        <taxon>Mortierellomycetes</taxon>
        <taxon>Mortierellales</taxon>
        <taxon>Mortierellaceae</taxon>
        <taxon>Dissophora</taxon>
    </lineage>
</organism>
<dbReference type="CDD" id="cd09141">
    <property type="entry name" value="PLDc_vPLD1_2_yPLD_like_2"/>
    <property type="match status" value="1"/>
</dbReference>
<evidence type="ECO:0000256" key="8">
    <source>
        <dbReference type="SAM" id="MobiDB-lite"/>
    </source>
</evidence>
<gene>
    <name evidence="11" type="ORF">BGZ99_003184</name>
</gene>
<feature type="region of interest" description="Disordered" evidence="8">
    <location>
        <begin position="69"/>
        <end position="88"/>
    </location>
</feature>
<evidence type="ECO:0000256" key="3">
    <source>
        <dbReference type="ARBA" id="ARBA00022737"/>
    </source>
</evidence>
<dbReference type="PANTHER" id="PTHR18896:SF76">
    <property type="entry name" value="PHOSPHOLIPASE"/>
    <property type="match status" value="1"/>
</dbReference>
<dbReference type="InterPro" id="IPR036871">
    <property type="entry name" value="PX_dom_sf"/>
</dbReference>
<dbReference type="CDD" id="cd06093">
    <property type="entry name" value="PX_domain"/>
    <property type="match status" value="1"/>
</dbReference>
<feature type="compositionally biased region" description="Basic and acidic residues" evidence="8">
    <location>
        <begin position="996"/>
        <end position="1007"/>
    </location>
</feature>
<feature type="compositionally biased region" description="Polar residues" evidence="8">
    <location>
        <begin position="1009"/>
        <end position="1018"/>
    </location>
</feature>
<keyword evidence="5 7" id="KW-0442">Lipid degradation</keyword>
<feature type="compositionally biased region" description="Basic and acidic residues" evidence="8">
    <location>
        <begin position="865"/>
        <end position="891"/>
    </location>
</feature>
<evidence type="ECO:0000259" key="10">
    <source>
        <dbReference type="PROSITE" id="PS50195"/>
    </source>
</evidence>
<dbReference type="OrthoDB" id="14911at2759"/>
<feature type="region of interest" description="Disordered" evidence="8">
    <location>
        <begin position="865"/>
        <end position="903"/>
    </location>
</feature>
<evidence type="ECO:0000256" key="1">
    <source>
        <dbReference type="ARBA" id="ARBA00000798"/>
    </source>
</evidence>
<name>A0A9P6RL83_9FUNG</name>
<dbReference type="Pfam" id="PF00614">
    <property type="entry name" value="PLDc"/>
    <property type="match status" value="1"/>
</dbReference>
<dbReference type="GO" id="GO:0035556">
    <property type="term" value="P:intracellular signal transduction"/>
    <property type="evidence" value="ECO:0007669"/>
    <property type="project" value="InterPro"/>
</dbReference>
<keyword evidence="12" id="KW-1185">Reference proteome</keyword>
<evidence type="ECO:0000313" key="12">
    <source>
        <dbReference type="Proteomes" id="UP000738325"/>
    </source>
</evidence>
<feature type="compositionally biased region" description="Polar residues" evidence="8">
    <location>
        <begin position="1"/>
        <end position="14"/>
    </location>
</feature>
<dbReference type="Pfam" id="PF00787">
    <property type="entry name" value="PX"/>
    <property type="match status" value="1"/>
</dbReference>
<feature type="region of interest" description="Disordered" evidence="8">
    <location>
        <begin position="1038"/>
        <end position="1064"/>
    </location>
</feature>
<feature type="domain" description="PX" evidence="10">
    <location>
        <begin position="190"/>
        <end position="316"/>
    </location>
</feature>
<comment type="caution">
    <text evidence="11">The sequence shown here is derived from an EMBL/GenBank/DDBJ whole genome shotgun (WGS) entry which is preliminary data.</text>
</comment>
<dbReference type="EC" id="3.1.4.4" evidence="7"/>
<dbReference type="EMBL" id="JAAAIP010000204">
    <property type="protein sequence ID" value="KAG0322691.1"/>
    <property type="molecule type" value="Genomic_DNA"/>
</dbReference>
<dbReference type="CDD" id="cd01254">
    <property type="entry name" value="PH_PLD"/>
    <property type="match status" value="1"/>
</dbReference>
<dbReference type="GO" id="GO:0009395">
    <property type="term" value="P:phospholipid catabolic process"/>
    <property type="evidence" value="ECO:0007669"/>
    <property type="project" value="TreeGrafter"/>
</dbReference>
<dbReference type="CDD" id="cd09138">
    <property type="entry name" value="PLDc_vPLD1_2_yPLD_like_1"/>
    <property type="match status" value="1"/>
</dbReference>
<feature type="domain" description="PLD phosphodiesterase" evidence="9">
    <location>
        <begin position="560"/>
        <end position="587"/>
    </location>
</feature>
<dbReference type="Proteomes" id="UP000738325">
    <property type="component" value="Unassembled WGS sequence"/>
</dbReference>
<feature type="domain" description="PLD phosphodiesterase" evidence="9">
    <location>
        <begin position="1149"/>
        <end position="1176"/>
    </location>
</feature>
<dbReference type="Gene3D" id="3.30.1520.10">
    <property type="entry name" value="Phox-like domain"/>
    <property type="match status" value="1"/>
</dbReference>
<protein>
    <recommendedName>
        <fullName evidence="7">Phospholipase</fullName>
        <ecNumber evidence="7">3.1.4.4</ecNumber>
    </recommendedName>
</protein>
<proteinExistence type="inferred from homology"/>
<dbReference type="InterPro" id="IPR001736">
    <property type="entry name" value="PLipase_D/transphosphatidylase"/>
</dbReference>
<feature type="region of interest" description="Disordered" evidence="8">
    <location>
        <begin position="103"/>
        <end position="139"/>
    </location>
</feature>
<dbReference type="PIRSF" id="PIRSF009376">
    <property type="entry name" value="Phospholipase_D_euk"/>
    <property type="match status" value="1"/>
</dbReference>
<evidence type="ECO:0000256" key="6">
    <source>
        <dbReference type="ARBA" id="ARBA00023098"/>
    </source>
</evidence>
<evidence type="ECO:0000256" key="7">
    <source>
        <dbReference type="PIRNR" id="PIRNR009376"/>
    </source>
</evidence>
<dbReference type="Gene3D" id="3.30.870.10">
    <property type="entry name" value="Endonuclease Chain A"/>
    <property type="match status" value="3"/>
</dbReference>
<feature type="region of interest" description="Disordered" evidence="8">
    <location>
        <begin position="1"/>
        <end position="64"/>
    </location>
</feature>
<dbReference type="GO" id="GO:0035091">
    <property type="term" value="F:phosphatidylinositol binding"/>
    <property type="evidence" value="ECO:0007669"/>
    <property type="project" value="InterPro"/>
</dbReference>
<dbReference type="SMART" id="SM00155">
    <property type="entry name" value="PLDc"/>
    <property type="match status" value="2"/>
</dbReference>
<keyword evidence="3" id="KW-0677">Repeat</keyword>
<feature type="compositionally biased region" description="Basic and acidic residues" evidence="8">
    <location>
        <begin position="1095"/>
        <end position="1105"/>
    </location>
</feature>
<accession>A0A9P6RL83</accession>
<dbReference type="GO" id="GO:0004630">
    <property type="term" value="F:phospholipase D activity"/>
    <property type="evidence" value="ECO:0007669"/>
    <property type="project" value="UniProtKB-UniRule"/>
</dbReference>
<dbReference type="SUPFAM" id="SSF56024">
    <property type="entry name" value="Phospholipase D/nuclease"/>
    <property type="match status" value="2"/>
</dbReference>
<dbReference type="InterPro" id="IPR025202">
    <property type="entry name" value="PLD-like_dom"/>
</dbReference>
<dbReference type="PROSITE" id="PS50195">
    <property type="entry name" value="PX"/>
    <property type="match status" value="1"/>
</dbReference>
<dbReference type="SUPFAM" id="SSF64268">
    <property type="entry name" value="PX domain"/>
    <property type="match status" value="1"/>
</dbReference>